<dbReference type="Gene3D" id="1.10.10.10">
    <property type="entry name" value="Winged helix-like DNA-binding domain superfamily/Winged helix DNA-binding domain"/>
    <property type="match status" value="1"/>
</dbReference>
<organism evidence="6 7">
    <name type="scientific">Rhizobium aquaticum</name>
    <dbReference type="NCBI Taxonomy" id="1549636"/>
    <lineage>
        <taxon>Bacteria</taxon>
        <taxon>Pseudomonadati</taxon>
        <taxon>Pseudomonadota</taxon>
        <taxon>Alphaproteobacteria</taxon>
        <taxon>Hyphomicrobiales</taxon>
        <taxon>Rhizobiaceae</taxon>
        <taxon>Rhizobium/Agrobacterium group</taxon>
        <taxon>Rhizobium</taxon>
    </lineage>
</organism>
<dbReference type="NCBIfam" id="TIGR02424">
    <property type="entry name" value="TF_pcaQ"/>
    <property type="match status" value="1"/>
</dbReference>
<evidence type="ECO:0000259" key="5">
    <source>
        <dbReference type="PROSITE" id="PS50931"/>
    </source>
</evidence>
<comment type="similarity">
    <text evidence="1">Belongs to the LysR transcriptional regulatory family.</text>
</comment>
<dbReference type="InterPro" id="IPR036390">
    <property type="entry name" value="WH_DNA-bd_sf"/>
</dbReference>
<evidence type="ECO:0000313" key="6">
    <source>
        <dbReference type="EMBL" id="MET3615403.1"/>
    </source>
</evidence>
<dbReference type="Gene3D" id="3.40.190.10">
    <property type="entry name" value="Periplasmic binding protein-like II"/>
    <property type="match status" value="2"/>
</dbReference>
<reference evidence="6 7" key="1">
    <citation type="submission" date="2024-06" db="EMBL/GenBank/DDBJ databases">
        <title>Genomic Encyclopedia of Type Strains, Phase IV (KMG-IV): sequencing the most valuable type-strain genomes for metagenomic binning, comparative biology and taxonomic classification.</title>
        <authorList>
            <person name="Goeker M."/>
        </authorList>
    </citation>
    <scope>NUCLEOTIDE SEQUENCE [LARGE SCALE GENOMIC DNA]</scope>
    <source>
        <strain evidence="6 7">DSM 29780</strain>
    </source>
</reference>
<dbReference type="Proteomes" id="UP001549047">
    <property type="component" value="Unassembled WGS sequence"/>
</dbReference>
<dbReference type="InterPro" id="IPR050950">
    <property type="entry name" value="HTH-type_LysR_regulators"/>
</dbReference>
<dbReference type="EMBL" id="JBEPMB010000007">
    <property type="protein sequence ID" value="MET3615403.1"/>
    <property type="molecule type" value="Genomic_DNA"/>
</dbReference>
<feature type="domain" description="HTH lysR-type" evidence="5">
    <location>
        <begin position="5"/>
        <end position="62"/>
    </location>
</feature>
<dbReference type="InterPro" id="IPR000847">
    <property type="entry name" value="LysR_HTH_N"/>
</dbReference>
<evidence type="ECO:0000256" key="3">
    <source>
        <dbReference type="ARBA" id="ARBA00023125"/>
    </source>
</evidence>
<dbReference type="SUPFAM" id="SSF53850">
    <property type="entry name" value="Periplasmic binding protein-like II"/>
    <property type="match status" value="1"/>
</dbReference>
<accession>A0ABV2J3R1</accession>
<dbReference type="RefSeq" id="WP_354557881.1">
    <property type="nucleotide sequence ID" value="NZ_JBEPMB010000007.1"/>
</dbReference>
<dbReference type="PROSITE" id="PS50931">
    <property type="entry name" value="HTH_LYSR"/>
    <property type="match status" value="1"/>
</dbReference>
<dbReference type="SUPFAM" id="SSF46785">
    <property type="entry name" value="Winged helix' DNA-binding domain"/>
    <property type="match status" value="1"/>
</dbReference>
<keyword evidence="3" id="KW-0238">DNA-binding</keyword>
<dbReference type="PANTHER" id="PTHR30419">
    <property type="entry name" value="HTH-TYPE TRANSCRIPTIONAL REGULATOR YBHD"/>
    <property type="match status" value="1"/>
</dbReference>
<proteinExistence type="inferred from homology"/>
<dbReference type="InterPro" id="IPR005119">
    <property type="entry name" value="LysR_subst-bd"/>
</dbReference>
<evidence type="ECO:0000256" key="2">
    <source>
        <dbReference type="ARBA" id="ARBA00023015"/>
    </source>
</evidence>
<keyword evidence="4" id="KW-0804">Transcription</keyword>
<dbReference type="Pfam" id="PF03466">
    <property type="entry name" value="LysR_substrate"/>
    <property type="match status" value="1"/>
</dbReference>
<evidence type="ECO:0000256" key="1">
    <source>
        <dbReference type="ARBA" id="ARBA00009437"/>
    </source>
</evidence>
<comment type="caution">
    <text evidence="6">The sequence shown here is derived from an EMBL/GenBank/DDBJ whole genome shotgun (WGS) entry which is preliminary data.</text>
</comment>
<keyword evidence="7" id="KW-1185">Reference proteome</keyword>
<dbReference type="InterPro" id="IPR036388">
    <property type="entry name" value="WH-like_DNA-bd_sf"/>
</dbReference>
<evidence type="ECO:0000256" key="4">
    <source>
        <dbReference type="ARBA" id="ARBA00023163"/>
    </source>
</evidence>
<dbReference type="InterPro" id="IPR012787">
    <property type="entry name" value="TF_PcaQ"/>
</dbReference>
<keyword evidence="2" id="KW-0805">Transcription regulation</keyword>
<protein>
    <submittedName>
        <fullName evidence="6">LysR family pca operon transcriptional activator</fullName>
    </submittedName>
</protein>
<name>A0ABV2J3R1_9HYPH</name>
<dbReference type="Pfam" id="PF00126">
    <property type="entry name" value="HTH_1"/>
    <property type="match status" value="1"/>
</dbReference>
<sequence>MDSRIKFRHLQVLIEVARHKSVGKAAEALHVTQPAVTRTMRELEDILETALVEKDGRGIRLSHAGEIFLRHAGESVASVRRGLDSISQALKDEGPPVRIGALPTVSATVMPDVAADFLKLKTGSRLTVVTGENRWLLEELRVGGLDLVVGRMAAPEMMTGLTFEPLYNEEVVFVVAADHPLAAGRNFSLSELANYPVLMPTRGSVIRPYVDRLLLTNGIAAFPATIETVSDSFGRAFVAEHKAVWIISRGVVASELAAARFRALEIDMAETRGAVGLTRLAGAEPSTSLTHLMQTIRDRVSRRGSSFDS</sequence>
<evidence type="ECO:0000313" key="7">
    <source>
        <dbReference type="Proteomes" id="UP001549047"/>
    </source>
</evidence>
<dbReference type="PANTHER" id="PTHR30419:SF8">
    <property type="entry name" value="NITROGEN ASSIMILATION TRANSCRIPTIONAL ACTIVATOR-RELATED"/>
    <property type="match status" value="1"/>
</dbReference>
<dbReference type="PRINTS" id="PR00039">
    <property type="entry name" value="HTHLYSR"/>
</dbReference>
<gene>
    <name evidence="6" type="ORF">ABID16_003747</name>
</gene>